<organism evidence="2 3">
    <name type="scientific">Haematococcus lacustris</name>
    <name type="common">Green alga</name>
    <name type="synonym">Haematococcus pluvialis</name>
    <dbReference type="NCBI Taxonomy" id="44745"/>
    <lineage>
        <taxon>Eukaryota</taxon>
        <taxon>Viridiplantae</taxon>
        <taxon>Chlorophyta</taxon>
        <taxon>core chlorophytes</taxon>
        <taxon>Chlorophyceae</taxon>
        <taxon>CS clade</taxon>
        <taxon>Chlamydomonadales</taxon>
        <taxon>Haematococcaceae</taxon>
        <taxon>Haematococcus</taxon>
    </lineage>
</organism>
<evidence type="ECO:0000256" key="1">
    <source>
        <dbReference type="SAM" id="MobiDB-lite"/>
    </source>
</evidence>
<gene>
    <name evidence="2" type="ORF">HaLaN_12901</name>
</gene>
<comment type="caution">
    <text evidence="2">The sequence shown here is derived from an EMBL/GenBank/DDBJ whole genome shotgun (WGS) entry which is preliminary data.</text>
</comment>
<name>A0A699ZB76_HAELA</name>
<reference evidence="2 3" key="1">
    <citation type="submission" date="2020-02" db="EMBL/GenBank/DDBJ databases">
        <title>Draft genome sequence of Haematococcus lacustris strain NIES-144.</title>
        <authorList>
            <person name="Morimoto D."/>
            <person name="Nakagawa S."/>
            <person name="Yoshida T."/>
            <person name="Sawayama S."/>
        </authorList>
    </citation>
    <scope>NUCLEOTIDE SEQUENCE [LARGE SCALE GENOMIC DNA]</scope>
    <source>
        <strain evidence="2 3">NIES-144</strain>
    </source>
</reference>
<feature type="region of interest" description="Disordered" evidence="1">
    <location>
        <begin position="21"/>
        <end position="50"/>
    </location>
</feature>
<keyword evidence="3" id="KW-1185">Reference proteome</keyword>
<evidence type="ECO:0000313" key="3">
    <source>
        <dbReference type="Proteomes" id="UP000485058"/>
    </source>
</evidence>
<proteinExistence type="predicted"/>
<accession>A0A699ZB76</accession>
<dbReference type="EMBL" id="BLLF01001003">
    <property type="protein sequence ID" value="GFH16476.1"/>
    <property type="molecule type" value="Genomic_DNA"/>
</dbReference>
<protein>
    <submittedName>
        <fullName evidence="2">Uncharacterized protein</fullName>
    </submittedName>
</protein>
<feature type="compositionally biased region" description="Polar residues" evidence="1">
    <location>
        <begin position="21"/>
        <end position="30"/>
    </location>
</feature>
<dbReference type="AlphaFoldDB" id="A0A699ZB76"/>
<evidence type="ECO:0000313" key="2">
    <source>
        <dbReference type="EMBL" id="GFH16476.1"/>
    </source>
</evidence>
<dbReference type="Proteomes" id="UP000485058">
    <property type="component" value="Unassembled WGS sequence"/>
</dbReference>
<sequence>MASDTQCQVCPHGGVAQATSQAPCASQGKQGPSKAQAPGHLTPHTSHLHMSAPMTPRAAAARPCHPDLGAAPPHGRPLPSPLLVWCAAARAGWPSWGSAGPQGGAAPAVLQLGRDGGAGQQAATGCAALHFQRSGYSCKLTAIAAWLTAEG</sequence>